<name>A0AAP2GQP7_9BACT</name>
<dbReference type="PROSITE" id="PS52050">
    <property type="entry name" value="WYL"/>
    <property type="match status" value="1"/>
</dbReference>
<dbReference type="PIRSF" id="PIRSF016838">
    <property type="entry name" value="PafC"/>
    <property type="match status" value="1"/>
</dbReference>
<keyword evidence="5" id="KW-1185">Reference proteome</keyword>
<dbReference type="SUPFAM" id="SSF46785">
    <property type="entry name" value="Winged helix' DNA-binding domain"/>
    <property type="match status" value="1"/>
</dbReference>
<dbReference type="Proteomes" id="UP001319080">
    <property type="component" value="Unassembled WGS sequence"/>
</dbReference>
<keyword evidence="2" id="KW-0804">Transcription</keyword>
<dbReference type="InterPro" id="IPR013196">
    <property type="entry name" value="HTH_11"/>
</dbReference>
<comment type="caution">
    <text evidence="4">The sequence shown here is derived from an EMBL/GenBank/DDBJ whole genome shotgun (WGS) entry which is preliminary data.</text>
</comment>
<evidence type="ECO:0000259" key="3">
    <source>
        <dbReference type="PROSITE" id="PS51000"/>
    </source>
</evidence>
<protein>
    <submittedName>
        <fullName evidence="4">YafY family transcriptional regulator</fullName>
    </submittedName>
</protein>
<dbReference type="EMBL" id="JAHESE010000014">
    <property type="protein sequence ID" value="MBT1709544.1"/>
    <property type="molecule type" value="Genomic_DNA"/>
</dbReference>
<dbReference type="InterPro" id="IPR051534">
    <property type="entry name" value="CBASS_pafABC_assoc_protein"/>
</dbReference>
<sequence length="330" mass="38286">MNRIDRLTAILIQLQTKRVVKAEEIADRFEISLRTVYRDVKALMEAGVPVGSEAGKGYFIVDGYHLPPVMFTQEEASAMLMASKLVEQMTDKSVQRTFESALMKIKSVLHDNQKDHLENLQSYIKVFRYAPTREPEFPDSYLTEIQAAIVNKRALKINYCSNQNGEITERILEPIGLFYYSQAWHLIGWCRLRNGYRDFRTDRIKHMTVTNDSFDGRNLLSLQEYLHSLTEANEEVQQVRLLLPKPLSGYMVSAKHYYGYVSEEDLDTHVRMTFIASNMRQFCRGVLMMGDKVEIESPEEAKVVIQEVLEELNVHYRVERRVEAGESERV</sequence>
<evidence type="ECO:0000313" key="5">
    <source>
        <dbReference type="Proteomes" id="UP001319080"/>
    </source>
</evidence>
<keyword evidence="1" id="KW-0805">Transcription regulation</keyword>
<dbReference type="Pfam" id="PF13280">
    <property type="entry name" value="WYL"/>
    <property type="match status" value="1"/>
</dbReference>
<dbReference type="GO" id="GO:0003700">
    <property type="term" value="F:DNA-binding transcription factor activity"/>
    <property type="evidence" value="ECO:0007669"/>
    <property type="project" value="InterPro"/>
</dbReference>
<dbReference type="InterPro" id="IPR028349">
    <property type="entry name" value="PafC-like"/>
</dbReference>
<dbReference type="InterPro" id="IPR036390">
    <property type="entry name" value="WH_DNA-bd_sf"/>
</dbReference>
<evidence type="ECO:0000313" key="4">
    <source>
        <dbReference type="EMBL" id="MBT1709544.1"/>
    </source>
</evidence>
<gene>
    <name evidence="4" type="ORF">KK062_14980</name>
</gene>
<dbReference type="InterPro" id="IPR026881">
    <property type="entry name" value="WYL_dom"/>
</dbReference>
<dbReference type="Pfam" id="PF08279">
    <property type="entry name" value="HTH_11"/>
    <property type="match status" value="1"/>
</dbReference>
<reference evidence="4 5" key="1">
    <citation type="submission" date="2021-05" db="EMBL/GenBank/DDBJ databases">
        <title>A Polyphasic approach of four new species of the genus Ohtaekwangia: Ohtaekwangia histidinii sp. nov., Ohtaekwangia cretensis sp. nov., Ohtaekwangia indiensis sp. nov., Ohtaekwangia reichenbachii sp. nov. from diverse environment.</title>
        <authorList>
            <person name="Octaviana S."/>
        </authorList>
    </citation>
    <scope>NUCLEOTIDE SEQUENCE [LARGE SCALE GENOMIC DNA]</scope>
    <source>
        <strain evidence="4 5">PWU5</strain>
    </source>
</reference>
<evidence type="ECO:0000256" key="2">
    <source>
        <dbReference type="ARBA" id="ARBA00023163"/>
    </source>
</evidence>
<dbReference type="PROSITE" id="PS51000">
    <property type="entry name" value="HTH_DEOR_2"/>
    <property type="match status" value="1"/>
</dbReference>
<dbReference type="InterPro" id="IPR036388">
    <property type="entry name" value="WH-like_DNA-bd_sf"/>
</dbReference>
<dbReference type="PANTHER" id="PTHR34580:SF3">
    <property type="entry name" value="PROTEIN PAFB"/>
    <property type="match status" value="1"/>
</dbReference>
<dbReference type="RefSeq" id="WP_254085123.1">
    <property type="nucleotide sequence ID" value="NZ_JAHESE010000014.1"/>
</dbReference>
<accession>A0AAP2GQP7</accession>
<dbReference type="InterPro" id="IPR001034">
    <property type="entry name" value="DeoR_HTH"/>
</dbReference>
<proteinExistence type="predicted"/>
<organism evidence="4 5">
    <name type="scientific">Dawidia cretensis</name>
    <dbReference type="NCBI Taxonomy" id="2782350"/>
    <lineage>
        <taxon>Bacteria</taxon>
        <taxon>Pseudomonadati</taxon>
        <taxon>Bacteroidota</taxon>
        <taxon>Cytophagia</taxon>
        <taxon>Cytophagales</taxon>
        <taxon>Chryseotaleaceae</taxon>
        <taxon>Dawidia</taxon>
    </lineage>
</organism>
<dbReference type="AlphaFoldDB" id="A0AAP2GQP7"/>
<dbReference type="Gene3D" id="1.10.10.10">
    <property type="entry name" value="Winged helix-like DNA-binding domain superfamily/Winged helix DNA-binding domain"/>
    <property type="match status" value="1"/>
</dbReference>
<feature type="domain" description="HTH deoR-type" evidence="3">
    <location>
        <begin position="3"/>
        <end position="58"/>
    </location>
</feature>
<dbReference type="PANTHER" id="PTHR34580">
    <property type="match status" value="1"/>
</dbReference>
<evidence type="ECO:0000256" key="1">
    <source>
        <dbReference type="ARBA" id="ARBA00023015"/>
    </source>
</evidence>